<accession>A0A2U3AN73</accession>
<dbReference type="InterPro" id="IPR022998">
    <property type="entry name" value="ThiamineP_synth_TenI"/>
</dbReference>
<feature type="binding site" evidence="9">
    <location>
        <position position="171"/>
    </location>
    <ligand>
        <name>2-[(2R,5Z)-2-carboxy-4-methylthiazol-5(2H)-ylidene]ethyl phosphate</name>
        <dbReference type="ChEBI" id="CHEBI:62899"/>
    </ligand>
</feature>
<feature type="binding site" evidence="9">
    <location>
        <position position="76"/>
    </location>
    <ligand>
        <name>Mg(2+)</name>
        <dbReference type="ChEBI" id="CHEBI:18420"/>
    </ligand>
</feature>
<comment type="catalytic activity">
    <reaction evidence="8 9 10">
        <text>2-[(2R,5Z)-2-carboxy-4-methylthiazol-5(2H)-ylidene]ethyl phosphate + 4-amino-2-methyl-5-(diphosphooxymethyl)pyrimidine + 2 H(+) = thiamine phosphate + CO2 + diphosphate</text>
        <dbReference type="Rhea" id="RHEA:47844"/>
        <dbReference type="ChEBI" id="CHEBI:15378"/>
        <dbReference type="ChEBI" id="CHEBI:16526"/>
        <dbReference type="ChEBI" id="CHEBI:33019"/>
        <dbReference type="ChEBI" id="CHEBI:37575"/>
        <dbReference type="ChEBI" id="CHEBI:57841"/>
        <dbReference type="ChEBI" id="CHEBI:62899"/>
        <dbReference type="EC" id="2.5.1.3"/>
    </reaction>
</comment>
<evidence type="ECO:0000256" key="10">
    <source>
        <dbReference type="RuleBase" id="RU003826"/>
    </source>
</evidence>
<evidence type="ECO:0000256" key="1">
    <source>
        <dbReference type="ARBA" id="ARBA00005165"/>
    </source>
</evidence>
<feature type="binding site" evidence="9">
    <location>
        <begin position="139"/>
        <end position="141"/>
    </location>
    <ligand>
        <name>2-[(2R,5Z)-2-carboxy-4-methylthiazol-5(2H)-ylidene]ethyl phosphate</name>
        <dbReference type="ChEBI" id="CHEBI:62899"/>
    </ligand>
</feature>
<dbReference type="GO" id="GO:0009228">
    <property type="term" value="P:thiamine biosynthetic process"/>
    <property type="evidence" value="ECO:0007669"/>
    <property type="project" value="UniProtKB-KW"/>
</dbReference>
<dbReference type="SUPFAM" id="SSF51391">
    <property type="entry name" value="Thiamin phosphate synthase"/>
    <property type="match status" value="1"/>
</dbReference>
<evidence type="ECO:0000256" key="3">
    <source>
        <dbReference type="ARBA" id="ARBA00022723"/>
    </source>
</evidence>
<evidence type="ECO:0000313" key="14">
    <source>
        <dbReference type="Proteomes" id="UP000245938"/>
    </source>
</evidence>
<dbReference type="GO" id="GO:0005737">
    <property type="term" value="C:cytoplasm"/>
    <property type="evidence" value="ECO:0007669"/>
    <property type="project" value="TreeGrafter"/>
</dbReference>
<evidence type="ECO:0000256" key="7">
    <source>
        <dbReference type="ARBA" id="ARBA00047851"/>
    </source>
</evidence>
<comment type="similarity">
    <text evidence="9 10">Belongs to the thiamine-phosphate synthase family.</text>
</comment>
<evidence type="ECO:0000256" key="8">
    <source>
        <dbReference type="ARBA" id="ARBA00047883"/>
    </source>
</evidence>
<dbReference type="FunFam" id="3.20.20.70:FF:000096">
    <property type="entry name" value="Thiamine-phosphate synthase"/>
    <property type="match status" value="1"/>
</dbReference>
<comment type="catalytic activity">
    <reaction evidence="7 9 10">
        <text>2-(2-carboxy-4-methylthiazol-5-yl)ethyl phosphate + 4-amino-2-methyl-5-(diphosphooxymethyl)pyrimidine + 2 H(+) = thiamine phosphate + CO2 + diphosphate</text>
        <dbReference type="Rhea" id="RHEA:47848"/>
        <dbReference type="ChEBI" id="CHEBI:15378"/>
        <dbReference type="ChEBI" id="CHEBI:16526"/>
        <dbReference type="ChEBI" id="CHEBI:33019"/>
        <dbReference type="ChEBI" id="CHEBI:37575"/>
        <dbReference type="ChEBI" id="CHEBI:57841"/>
        <dbReference type="ChEBI" id="CHEBI:62890"/>
        <dbReference type="EC" id="2.5.1.3"/>
    </reaction>
</comment>
<dbReference type="GO" id="GO:0004789">
    <property type="term" value="F:thiamine-phosphate diphosphorylase activity"/>
    <property type="evidence" value="ECO:0007669"/>
    <property type="project" value="UniProtKB-UniRule"/>
</dbReference>
<feature type="binding site" evidence="9">
    <location>
        <position position="113"/>
    </location>
    <ligand>
        <name>4-amino-2-methyl-5-(diphosphooxymethyl)pyrimidine</name>
        <dbReference type="ChEBI" id="CHEBI:57841"/>
    </ligand>
</feature>
<dbReference type="RefSeq" id="WP_109305398.1">
    <property type="nucleotide sequence ID" value="NZ_BJUF01000045.1"/>
</dbReference>
<dbReference type="PANTHER" id="PTHR20857">
    <property type="entry name" value="THIAMINE-PHOSPHATE PYROPHOSPHORYLASE"/>
    <property type="match status" value="1"/>
</dbReference>
<dbReference type="InterPro" id="IPR034291">
    <property type="entry name" value="TMP_synthase"/>
</dbReference>
<evidence type="ECO:0000313" key="13">
    <source>
        <dbReference type="EMBL" id="PWI25977.1"/>
    </source>
</evidence>
<evidence type="ECO:0000256" key="5">
    <source>
        <dbReference type="ARBA" id="ARBA00022977"/>
    </source>
</evidence>
<name>A0A2U3AN73_9BACL</name>
<dbReference type="OrthoDB" id="9812206at2"/>
<organism evidence="13 14">
    <name type="scientific">Kurthia sibirica</name>
    <dbReference type="NCBI Taxonomy" id="202750"/>
    <lineage>
        <taxon>Bacteria</taxon>
        <taxon>Bacillati</taxon>
        <taxon>Bacillota</taxon>
        <taxon>Bacilli</taxon>
        <taxon>Bacillales</taxon>
        <taxon>Caryophanaceae</taxon>
        <taxon>Kurthia</taxon>
    </lineage>
</organism>
<evidence type="ECO:0000256" key="9">
    <source>
        <dbReference type="HAMAP-Rule" id="MF_00097"/>
    </source>
</evidence>
<dbReference type="Gene3D" id="3.20.20.70">
    <property type="entry name" value="Aldolase class I"/>
    <property type="match status" value="1"/>
</dbReference>
<evidence type="ECO:0000256" key="2">
    <source>
        <dbReference type="ARBA" id="ARBA00022679"/>
    </source>
</evidence>
<keyword evidence="4 9" id="KW-0460">Magnesium</keyword>
<keyword evidence="2 9" id="KW-0808">Transferase</keyword>
<dbReference type="EMBL" id="QFVR01000005">
    <property type="protein sequence ID" value="PWI25977.1"/>
    <property type="molecule type" value="Genomic_DNA"/>
</dbReference>
<gene>
    <name evidence="9" type="primary">thiE</name>
    <name evidence="13" type="ORF">DEX24_05450</name>
</gene>
<feature type="binding site" evidence="9">
    <location>
        <begin position="191"/>
        <end position="192"/>
    </location>
    <ligand>
        <name>2-[(2R,5Z)-2-carboxy-4-methylthiazol-5(2H)-ylidene]ethyl phosphate</name>
        <dbReference type="ChEBI" id="CHEBI:62899"/>
    </ligand>
</feature>
<dbReference type="GO" id="GO:0000287">
    <property type="term" value="F:magnesium ion binding"/>
    <property type="evidence" value="ECO:0007669"/>
    <property type="project" value="UniProtKB-UniRule"/>
</dbReference>
<comment type="pathway">
    <text evidence="1 9 11">Cofactor biosynthesis; thiamine diphosphate biosynthesis; thiamine phosphate from 4-amino-2-methyl-5-diphosphomethylpyrimidine and 4-methyl-5-(2-phosphoethyl)-thiazole: step 1/1.</text>
</comment>
<dbReference type="GO" id="GO:0009229">
    <property type="term" value="P:thiamine diphosphate biosynthetic process"/>
    <property type="evidence" value="ECO:0007669"/>
    <property type="project" value="UniProtKB-UniRule"/>
</dbReference>
<sequence>MRTDYLKLYFIMGSQNFPAGETQALQVLEQALQGGITCFQLREKGDTALTGAASIRFAQKCQVLCHRYQVPFIVNDNIELALQLDADGIHVGQDDAAVSSFKNKFPNKIIGLSVHTLSELELAVQQDVNYVGIGPIFATASKNDAKKPCGVDFITEAKRHCPTMPIVAIGGITLDNAASVLAHGADGLSVISAISAANDPQAATRQFHHL</sequence>
<comment type="function">
    <text evidence="9">Condenses 4-methyl-5-(beta-hydroxyethyl)thiazole monophosphate (THZ-P) and 2-methyl-4-amino-5-hydroxymethyl pyrimidine pyrophosphate (HMP-PP) to form thiamine monophosphate (TMP).</text>
</comment>
<evidence type="ECO:0000256" key="11">
    <source>
        <dbReference type="RuleBase" id="RU004253"/>
    </source>
</evidence>
<dbReference type="CDD" id="cd00564">
    <property type="entry name" value="TMP_TenI"/>
    <property type="match status" value="1"/>
</dbReference>
<dbReference type="InterPro" id="IPR036206">
    <property type="entry name" value="ThiamineP_synth_sf"/>
</dbReference>
<dbReference type="EC" id="2.5.1.3" evidence="9"/>
<feature type="binding site" evidence="9">
    <location>
        <position position="142"/>
    </location>
    <ligand>
        <name>4-amino-2-methyl-5-(diphosphooxymethyl)pyrimidine</name>
        <dbReference type="ChEBI" id="CHEBI:57841"/>
    </ligand>
</feature>
<dbReference type="InterPro" id="IPR013785">
    <property type="entry name" value="Aldolase_TIM"/>
</dbReference>
<keyword evidence="3 9" id="KW-0479">Metal-binding</keyword>
<feature type="binding site" evidence="9">
    <location>
        <position position="75"/>
    </location>
    <ligand>
        <name>4-amino-2-methyl-5-(diphosphooxymethyl)pyrimidine</name>
        <dbReference type="ChEBI" id="CHEBI:57841"/>
    </ligand>
</feature>
<reference evidence="13 14" key="1">
    <citation type="submission" date="2018-05" db="EMBL/GenBank/DDBJ databases">
        <title>Kurthia sibirica genome sequence.</title>
        <authorList>
            <person name="Maclea K.S."/>
            <person name="Goen A.E."/>
        </authorList>
    </citation>
    <scope>NUCLEOTIDE SEQUENCE [LARGE SCALE GENOMIC DNA]</scope>
    <source>
        <strain evidence="13 14">ATCC 49154</strain>
    </source>
</reference>
<proteinExistence type="inferred from homology"/>
<feature type="binding site" evidence="9">
    <location>
        <position position="95"/>
    </location>
    <ligand>
        <name>Mg(2+)</name>
        <dbReference type="ChEBI" id="CHEBI:18420"/>
    </ligand>
</feature>
<protein>
    <recommendedName>
        <fullName evidence="9">Thiamine-phosphate synthase</fullName>
        <shortName evidence="9">TP synthase</shortName>
        <shortName evidence="9">TPS</shortName>
        <ecNumber evidence="9">2.5.1.3</ecNumber>
    </recommendedName>
    <alternativeName>
        <fullName evidence="9">Thiamine-phosphate pyrophosphorylase</fullName>
        <shortName evidence="9">TMP pyrophosphorylase</shortName>
        <shortName evidence="9">TMP-PPase</shortName>
    </alternativeName>
</protein>
<dbReference type="PANTHER" id="PTHR20857:SF15">
    <property type="entry name" value="THIAMINE-PHOSPHATE SYNTHASE"/>
    <property type="match status" value="1"/>
</dbReference>
<dbReference type="HAMAP" id="MF_00097">
    <property type="entry name" value="TMP_synthase"/>
    <property type="match status" value="1"/>
</dbReference>
<evidence type="ECO:0000259" key="12">
    <source>
        <dbReference type="Pfam" id="PF02581"/>
    </source>
</evidence>
<dbReference type="Pfam" id="PF02581">
    <property type="entry name" value="TMP-TENI"/>
    <property type="match status" value="1"/>
</dbReference>
<comment type="caution">
    <text evidence="13">The sequence shown here is derived from an EMBL/GenBank/DDBJ whole genome shotgun (WGS) entry which is preliminary data.</text>
</comment>
<dbReference type="NCBIfam" id="TIGR00693">
    <property type="entry name" value="thiE"/>
    <property type="match status" value="1"/>
</dbReference>
<dbReference type="AlphaFoldDB" id="A0A2U3AN73"/>
<feature type="domain" description="Thiamine phosphate synthase/TenI" evidence="12">
    <location>
        <begin position="8"/>
        <end position="194"/>
    </location>
</feature>
<evidence type="ECO:0000256" key="6">
    <source>
        <dbReference type="ARBA" id="ARBA00047334"/>
    </source>
</evidence>
<dbReference type="UniPathway" id="UPA00060">
    <property type="reaction ID" value="UER00141"/>
</dbReference>
<keyword evidence="5 9" id="KW-0784">Thiamine biosynthesis</keyword>
<comment type="catalytic activity">
    <reaction evidence="6 9 10">
        <text>4-methyl-5-(2-phosphooxyethyl)-thiazole + 4-amino-2-methyl-5-(diphosphooxymethyl)pyrimidine + H(+) = thiamine phosphate + diphosphate</text>
        <dbReference type="Rhea" id="RHEA:22328"/>
        <dbReference type="ChEBI" id="CHEBI:15378"/>
        <dbReference type="ChEBI" id="CHEBI:33019"/>
        <dbReference type="ChEBI" id="CHEBI:37575"/>
        <dbReference type="ChEBI" id="CHEBI:57841"/>
        <dbReference type="ChEBI" id="CHEBI:58296"/>
        <dbReference type="EC" id="2.5.1.3"/>
    </reaction>
</comment>
<keyword evidence="14" id="KW-1185">Reference proteome</keyword>
<evidence type="ECO:0000256" key="4">
    <source>
        <dbReference type="ARBA" id="ARBA00022842"/>
    </source>
</evidence>
<dbReference type="Proteomes" id="UP000245938">
    <property type="component" value="Unassembled WGS sequence"/>
</dbReference>
<comment type="cofactor">
    <cofactor evidence="9">
        <name>Mg(2+)</name>
        <dbReference type="ChEBI" id="CHEBI:18420"/>
    </cofactor>
    <text evidence="9">Binds 1 Mg(2+) ion per subunit.</text>
</comment>
<feature type="binding site" evidence="9">
    <location>
        <begin position="40"/>
        <end position="44"/>
    </location>
    <ligand>
        <name>4-amino-2-methyl-5-(diphosphooxymethyl)pyrimidine</name>
        <dbReference type="ChEBI" id="CHEBI:57841"/>
    </ligand>
</feature>